<organism evidence="3">
    <name type="scientific">Opuntia streptacantha</name>
    <name type="common">Prickly pear cactus</name>
    <name type="synonym">Opuntia cardona</name>
    <dbReference type="NCBI Taxonomy" id="393608"/>
    <lineage>
        <taxon>Eukaryota</taxon>
        <taxon>Viridiplantae</taxon>
        <taxon>Streptophyta</taxon>
        <taxon>Embryophyta</taxon>
        <taxon>Tracheophyta</taxon>
        <taxon>Spermatophyta</taxon>
        <taxon>Magnoliopsida</taxon>
        <taxon>eudicotyledons</taxon>
        <taxon>Gunneridae</taxon>
        <taxon>Pentapetalae</taxon>
        <taxon>Caryophyllales</taxon>
        <taxon>Cactineae</taxon>
        <taxon>Cactaceae</taxon>
        <taxon>Opuntioideae</taxon>
        <taxon>Opuntia</taxon>
    </lineage>
</organism>
<accession>A0A7C9ADP2</accession>
<feature type="signal peptide" evidence="2">
    <location>
        <begin position="1"/>
        <end position="28"/>
    </location>
</feature>
<dbReference type="EMBL" id="GISG01229914">
    <property type="protein sequence ID" value="MBA4665938.1"/>
    <property type="molecule type" value="Transcribed_RNA"/>
</dbReference>
<dbReference type="AlphaFoldDB" id="A0A7C9ADP2"/>
<name>A0A7C9ADP2_OPUST</name>
<keyword evidence="2" id="KW-0732">Signal</keyword>
<evidence type="ECO:0000256" key="1">
    <source>
        <dbReference type="SAM" id="MobiDB-lite"/>
    </source>
</evidence>
<feature type="compositionally biased region" description="Polar residues" evidence="1">
    <location>
        <begin position="123"/>
        <end position="138"/>
    </location>
</feature>
<proteinExistence type="predicted"/>
<protein>
    <submittedName>
        <fullName evidence="3">Uncharacterized protein</fullName>
    </submittedName>
</protein>
<reference evidence="3" key="1">
    <citation type="journal article" date="2013" name="J. Plant Res.">
        <title>Effect of fungi and light on seed germination of three Opuntia species from semiarid lands of central Mexico.</title>
        <authorList>
            <person name="Delgado-Sanchez P."/>
            <person name="Jimenez-Bremont J.F."/>
            <person name="Guerrero-Gonzalez Mde L."/>
            <person name="Flores J."/>
        </authorList>
    </citation>
    <scope>NUCLEOTIDE SEQUENCE</scope>
    <source>
        <tissue evidence="3">Cladode</tissue>
    </source>
</reference>
<sequence>MQDMILGSSPSFIPAFLLLRTLPHSCNAMLCTSIKNPDHQSRKPSWVCTEPAKSFKKEFSNDFFDFLDRETTVNRLFSAFFSPEVMQEVHISRNQRNLGLVNLSLCLGQTGTTWKKKDADRQPPSTCLTITQDGQTPN</sequence>
<dbReference type="EMBL" id="GISG01241222">
    <property type="protein sequence ID" value="MBA4668789.1"/>
    <property type="molecule type" value="Transcribed_RNA"/>
</dbReference>
<evidence type="ECO:0000256" key="2">
    <source>
        <dbReference type="SAM" id="SignalP"/>
    </source>
</evidence>
<reference evidence="3" key="2">
    <citation type="submission" date="2020-07" db="EMBL/GenBank/DDBJ databases">
        <authorList>
            <person name="Vera ALvarez R."/>
            <person name="Arias-Moreno D.M."/>
            <person name="Jimenez-Jacinto V."/>
            <person name="Jimenez-Bremont J.F."/>
            <person name="Swaminathan K."/>
            <person name="Moose S.P."/>
            <person name="Guerrero-Gonzalez M.L."/>
            <person name="Marino-Ramirez L."/>
            <person name="Landsman D."/>
            <person name="Rodriguez-Kessler M."/>
            <person name="Delgado-Sanchez P."/>
        </authorList>
    </citation>
    <scope>NUCLEOTIDE SEQUENCE</scope>
    <source>
        <tissue evidence="3">Cladode</tissue>
    </source>
</reference>
<evidence type="ECO:0000313" key="3">
    <source>
        <dbReference type="EMBL" id="MBA4665938.1"/>
    </source>
</evidence>
<feature type="region of interest" description="Disordered" evidence="1">
    <location>
        <begin position="114"/>
        <end position="138"/>
    </location>
</feature>
<feature type="chain" id="PRO_5036201226" evidence="2">
    <location>
        <begin position="29"/>
        <end position="138"/>
    </location>
</feature>